<protein>
    <recommendedName>
        <fullName evidence="4">SnoaL-like protein</fullName>
    </recommendedName>
</protein>
<reference evidence="2 3" key="1">
    <citation type="submission" date="2019-07" db="EMBL/GenBank/DDBJ databases">
        <title>Genomic Encyclopedia of Archaeal and Bacterial Type Strains, Phase II (KMG-II): from individual species to whole genera.</title>
        <authorList>
            <person name="Goeker M."/>
        </authorList>
    </citation>
    <scope>NUCLEOTIDE SEQUENCE [LARGE SCALE GENOMIC DNA]</scope>
    <source>
        <strain evidence="2 3">DSM 46842</strain>
    </source>
</reference>
<name>A0A5S5CXX6_9ACTN</name>
<dbReference type="AlphaFoldDB" id="A0A5S5CXX6"/>
<dbReference type="InterPro" id="IPR032710">
    <property type="entry name" value="NTF2-like_dom_sf"/>
</dbReference>
<evidence type="ECO:0000313" key="3">
    <source>
        <dbReference type="Proteomes" id="UP000322499"/>
    </source>
</evidence>
<dbReference type="RefSeq" id="WP_208092432.1">
    <property type="nucleotide sequence ID" value="NZ_VNHW01000004.1"/>
</dbReference>
<dbReference type="EMBL" id="VNHW01000004">
    <property type="protein sequence ID" value="TYP88583.1"/>
    <property type="molecule type" value="Genomic_DNA"/>
</dbReference>
<evidence type="ECO:0000256" key="1">
    <source>
        <dbReference type="SAM" id="MobiDB-lite"/>
    </source>
</evidence>
<proteinExistence type="predicted"/>
<gene>
    <name evidence="2" type="ORF">BD833_104291</name>
</gene>
<evidence type="ECO:0000313" key="2">
    <source>
        <dbReference type="EMBL" id="TYP88583.1"/>
    </source>
</evidence>
<sequence length="157" mass="17649">MSVATTEDLRARSCREVLADRLRLRRAGELEEDLRRNYHPDLVVLTAREVFRGHDGLRASAHRLWKAIGGGGSYRYSFALADERTALLEWSGRDADVLVRCGVDSYLIEDGWIRAQTIHYRVEDVALSTDGDLLAATGTPQAHRDDDPDRLPSLTDD</sequence>
<keyword evidence="3" id="KW-1185">Reference proteome</keyword>
<comment type="caution">
    <text evidence="2">The sequence shown here is derived from an EMBL/GenBank/DDBJ whole genome shotgun (WGS) entry which is preliminary data.</text>
</comment>
<dbReference type="Proteomes" id="UP000322499">
    <property type="component" value="Unassembled WGS sequence"/>
</dbReference>
<evidence type="ECO:0008006" key="4">
    <source>
        <dbReference type="Google" id="ProtNLM"/>
    </source>
</evidence>
<organism evidence="2 3">
    <name type="scientific">Blastococcus xanthinilyticus</name>
    <dbReference type="NCBI Taxonomy" id="1564164"/>
    <lineage>
        <taxon>Bacteria</taxon>
        <taxon>Bacillati</taxon>
        <taxon>Actinomycetota</taxon>
        <taxon>Actinomycetes</taxon>
        <taxon>Geodermatophilales</taxon>
        <taxon>Geodermatophilaceae</taxon>
        <taxon>Blastococcus</taxon>
    </lineage>
</organism>
<feature type="region of interest" description="Disordered" evidence="1">
    <location>
        <begin position="136"/>
        <end position="157"/>
    </location>
</feature>
<accession>A0A5S5CXX6</accession>
<dbReference type="SUPFAM" id="SSF54427">
    <property type="entry name" value="NTF2-like"/>
    <property type="match status" value="1"/>
</dbReference>